<reference evidence="1" key="2">
    <citation type="journal article" date="2024" name="Plant">
        <title>Genomic evolution and insights into agronomic trait innovations of Sesamum species.</title>
        <authorList>
            <person name="Miao H."/>
            <person name="Wang L."/>
            <person name="Qu L."/>
            <person name="Liu H."/>
            <person name="Sun Y."/>
            <person name="Le M."/>
            <person name="Wang Q."/>
            <person name="Wei S."/>
            <person name="Zheng Y."/>
            <person name="Lin W."/>
            <person name="Duan Y."/>
            <person name="Cao H."/>
            <person name="Xiong S."/>
            <person name="Wang X."/>
            <person name="Wei L."/>
            <person name="Li C."/>
            <person name="Ma Q."/>
            <person name="Ju M."/>
            <person name="Zhao R."/>
            <person name="Li G."/>
            <person name="Mu C."/>
            <person name="Tian Q."/>
            <person name="Mei H."/>
            <person name="Zhang T."/>
            <person name="Gao T."/>
            <person name="Zhang H."/>
        </authorList>
    </citation>
    <scope>NUCLEOTIDE SEQUENCE</scope>
    <source>
        <strain evidence="1">3651</strain>
    </source>
</reference>
<name>A0AAE1Z2E9_9LAMI</name>
<protein>
    <recommendedName>
        <fullName evidence="3">NAC domain-containing protein</fullName>
    </recommendedName>
</protein>
<dbReference type="EMBL" id="JACGWO010000001">
    <property type="protein sequence ID" value="KAK4440756.1"/>
    <property type="molecule type" value="Genomic_DNA"/>
</dbReference>
<reference evidence="1" key="1">
    <citation type="submission" date="2020-06" db="EMBL/GenBank/DDBJ databases">
        <authorList>
            <person name="Li T."/>
            <person name="Hu X."/>
            <person name="Zhang T."/>
            <person name="Song X."/>
            <person name="Zhang H."/>
            <person name="Dai N."/>
            <person name="Sheng W."/>
            <person name="Hou X."/>
            <person name="Wei L."/>
        </authorList>
    </citation>
    <scope>NUCLEOTIDE SEQUENCE</scope>
    <source>
        <strain evidence="1">3651</strain>
        <tissue evidence="1">Leaf</tissue>
    </source>
</reference>
<comment type="caution">
    <text evidence="1">The sequence shown here is derived from an EMBL/GenBank/DDBJ whole genome shotgun (WGS) entry which is preliminary data.</text>
</comment>
<dbReference type="Proteomes" id="UP001293254">
    <property type="component" value="Unassembled WGS sequence"/>
</dbReference>
<evidence type="ECO:0000313" key="1">
    <source>
        <dbReference type="EMBL" id="KAK4440756.1"/>
    </source>
</evidence>
<keyword evidence="2" id="KW-1185">Reference proteome</keyword>
<dbReference type="AlphaFoldDB" id="A0AAE1Z2E9"/>
<proteinExistence type="predicted"/>
<accession>A0AAE1Z2E9</accession>
<sequence length="210" mass="23452">MGILDDWVLCRLKQKGNTSKNAQEDDQNSYEFLEYLPKIEELPSVYTEDTPDMLENNMLSSEYHLIDSSLVGHDPGGATIPRTTYQGHESGNSSTTICEPIPGKWNTQTIFSLFQSFSGSVPGDLMEENRCTIVQQPTNMIINEQNNMASRSGQVVATMGTNSYHQHVSEGNRFGPNYSSNAYINLQELNIPALSENFLPQPTFPKSNSF</sequence>
<evidence type="ECO:0000313" key="2">
    <source>
        <dbReference type="Proteomes" id="UP001293254"/>
    </source>
</evidence>
<gene>
    <name evidence="1" type="ORF">Salat_0410500</name>
</gene>
<organism evidence="1 2">
    <name type="scientific">Sesamum alatum</name>
    <dbReference type="NCBI Taxonomy" id="300844"/>
    <lineage>
        <taxon>Eukaryota</taxon>
        <taxon>Viridiplantae</taxon>
        <taxon>Streptophyta</taxon>
        <taxon>Embryophyta</taxon>
        <taxon>Tracheophyta</taxon>
        <taxon>Spermatophyta</taxon>
        <taxon>Magnoliopsida</taxon>
        <taxon>eudicotyledons</taxon>
        <taxon>Gunneridae</taxon>
        <taxon>Pentapetalae</taxon>
        <taxon>asterids</taxon>
        <taxon>lamiids</taxon>
        <taxon>Lamiales</taxon>
        <taxon>Pedaliaceae</taxon>
        <taxon>Sesamum</taxon>
    </lineage>
</organism>
<evidence type="ECO:0008006" key="3">
    <source>
        <dbReference type="Google" id="ProtNLM"/>
    </source>
</evidence>